<dbReference type="InterPro" id="IPR002933">
    <property type="entry name" value="Peptidase_M20"/>
</dbReference>
<accession>A0ABW4ATU3</accession>
<organism evidence="4 5">
    <name type="scientific">Actinoplanes sichuanensis</name>
    <dbReference type="NCBI Taxonomy" id="512349"/>
    <lineage>
        <taxon>Bacteria</taxon>
        <taxon>Bacillati</taxon>
        <taxon>Actinomycetota</taxon>
        <taxon>Actinomycetes</taxon>
        <taxon>Micromonosporales</taxon>
        <taxon>Micromonosporaceae</taxon>
        <taxon>Actinoplanes</taxon>
    </lineage>
</organism>
<dbReference type="PANTHER" id="PTHR43808:SF25">
    <property type="entry name" value="PEPTIDASE M20 DIMERISATION DOMAIN-CONTAINING PROTEIN"/>
    <property type="match status" value="1"/>
</dbReference>
<dbReference type="InterPro" id="IPR050072">
    <property type="entry name" value="Peptidase_M20A"/>
</dbReference>
<evidence type="ECO:0000259" key="3">
    <source>
        <dbReference type="Pfam" id="PF07687"/>
    </source>
</evidence>
<evidence type="ECO:0000313" key="5">
    <source>
        <dbReference type="Proteomes" id="UP001597183"/>
    </source>
</evidence>
<dbReference type="PANTHER" id="PTHR43808">
    <property type="entry name" value="ACETYLORNITHINE DEACETYLASE"/>
    <property type="match status" value="1"/>
</dbReference>
<keyword evidence="2" id="KW-0378">Hydrolase</keyword>
<gene>
    <name evidence="4" type="ORF">ACFQ5G_54090</name>
</gene>
<comment type="caution">
    <text evidence="4">The sequence shown here is derived from an EMBL/GenBank/DDBJ whole genome shotgun (WGS) entry which is preliminary data.</text>
</comment>
<dbReference type="InterPro" id="IPR011650">
    <property type="entry name" value="Peptidase_M20_dimer"/>
</dbReference>
<keyword evidence="5" id="KW-1185">Reference proteome</keyword>
<dbReference type="Gene3D" id="3.30.70.360">
    <property type="match status" value="1"/>
</dbReference>
<dbReference type="SUPFAM" id="SSF55031">
    <property type="entry name" value="Bacterial exopeptidase dimerisation domain"/>
    <property type="match status" value="1"/>
</dbReference>
<feature type="domain" description="Peptidase M20 dimerisation" evidence="3">
    <location>
        <begin position="200"/>
        <end position="311"/>
    </location>
</feature>
<evidence type="ECO:0000256" key="2">
    <source>
        <dbReference type="ARBA" id="ARBA00022801"/>
    </source>
</evidence>
<dbReference type="InterPro" id="IPR036264">
    <property type="entry name" value="Bact_exopeptidase_dim_dom"/>
</dbReference>
<dbReference type="Proteomes" id="UP001597183">
    <property type="component" value="Unassembled WGS sequence"/>
</dbReference>
<protein>
    <submittedName>
        <fullName evidence="4">M20/M25/M40 family metallo-hydrolase</fullName>
    </submittedName>
</protein>
<dbReference type="SUPFAM" id="SSF53187">
    <property type="entry name" value="Zn-dependent exopeptidases"/>
    <property type="match status" value="1"/>
</dbReference>
<dbReference type="RefSeq" id="WP_317795113.1">
    <property type="nucleotide sequence ID" value="NZ_AP028461.1"/>
</dbReference>
<dbReference type="Pfam" id="PF01546">
    <property type="entry name" value="Peptidase_M20"/>
    <property type="match status" value="1"/>
</dbReference>
<keyword evidence="1" id="KW-0479">Metal-binding</keyword>
<proteinExistence type="predicted"/>
<evidence type="ECO:0000256" key="1">
    <source>
        <dbReference type="ARBA" id="ARBA00022723"/>
    </source>
</evidence>
<name>A0ABW4ATU3_9ACTN</name>
<dbReference type="Gene3D" id="3.40.630.10">
    <property type="entry name" value="Zn peptidases"/>
    <property type="match status" value="1"/>
</dbReference>
<reference evidence="5" key="1">
    <citation type="journal article" date="2019" name="Int. J. Syst. Evol. Microbiol.">
        <title>The Global Catalogue of Microorganisms (GCM) 10K type strain sequencing project: providing services to taxonomists for standard genome sequencing and annotation.</title>
        <authorList>
            <consortium name="The Broad Institute Genomics Platform"/>
            <consortium name="The Broad Institute Genome Sequencing Center for Infectious Disease"/>
            <person name="Wu L."/>
            <person name="Ma J."/>
        </authorList>
    </citation>
    <scope>NUCLEOTIDE SEQUENCE [LARGE SCALE GENOMIC DNA]</scope>
    <source>
        <strain evidence="5">CCM 7526</strain>
    </source>
</reference>
<dbReference type="Pfam" id="PF07687">
    <property type="entry name" value="M20_dimer"/>
    <property type="match status" value="1"/>
</dbReference>
<dbReference type="EMBL" id="JBHTMK010000081">
    <property type="protein sequence ID" value="MFD1374319.1"/>
    <property type="molecule type" value="Genomic_DNA"/>
</dbReference>
<evidence type="ECO:0000313" key="4">
    <source>
        <dbReference type="EMBL" id="MFD1374319.1"/>
    </source>
</evidence>
<sequence>MTATLSDAEVAALQAIDEPAVGRDLLEILAVPSVTGSPAESELQHLLAARLDRLGLDVDLWSMDLAALRADPAFPGTEAPREEAWGLVATTAGDGDGPTVILQGHVDVVPPADSAQFIPRTEGDEIHARGACDMKAGVVANLAALTAIRAAGIKLPGRIAVHCVVGEEDGGLGAFATLRRGHTGDACIITEPTGGTVITANAGALTFRIEVPGAATHASTRYAGVSAIDCYLPLHAALTRLEAARNTGIDPLMADYPIPYPLAVGIVRAGDWASTVPDLLVAEGRLGVRLGEDPAAARADLERCIAETAAADPWLRDHPPVVTWTGGQFASGRLPAGHPLEDLIRDAHRDVTGRPGLPNRGAPYGSDLRLYSAAGVPTLQYGPGDVRLAHSAHEKVSLTETVQVTRTLVLAALRSLLTPR</sequence>